<dbReference type="AlphaFoldDB" id="A0A0C2CCI7"/>
<keyword evidence="3" id="KW-1185">Reference proteome</keyword>
<evidence type="ECO:0008006" key="4">
    <source>
        <dbReference type="Google" id="ProtNLM"/>
    </source>
</evidence>
<evidence type="ECO:0000313" key="3">
    <source>
        <dbReference type="Proteomes" id="UP000054047"/>
    </source>
</evidence>
<organism evidence="2 3">
    <name type="scientific">Ancylostoma duodenale</name>
    <dbReference type="NCBI Taxonomy" id="51022"/>
    <lineage>
        <taxon>Eukaryota</taxon>
        <taxon>Metazoa</taxon>
        <taxon>Ecdysozoa</taxon>
        <taxon>Nematoda</taxon>
        <taxon>Chromadorea</taxon>
        <taxon>Rhabditida</taxon>
        <taxon>Rhabditina</taxon>
        <taxon>Rhabditomorpha</taxon>
        <taxon>Strongyloidea</taxon>
        <taxon>Ancylostomatidae</taxon>
        <taxon>Ancylostomatinae</taxon>
        <taxon>Ancylostoma</taxon>
    </lineage>
</organism>
<proteinExistence type="predicted"/>
<feature type="compositionally biased region" description="Basic and acidic residues" evidence="1">
    <location>
        <begin position="36"/>
        <end position="46"/>
    </location>
</feature>
<reference evidence="2 3" key="1">
    <citation type="submission" date="2013-12" db="EMBL/GenBank/DDBJ databases">
        <title>Draft genome of the parsitic nematode Ancylostoma duodenale.</title>
        <authorList>
            <person name="Mitreva M."/>
        </authorList>
    </citation>
    <scope>NUCLEOTIDE SEQUENCE [LARGE SCALE GENOMIC DNA]</scope>
    <source>
        <strain evidence="2 3">Zhejiang</strain>
    </source>
</reference>
<dbReference type="GO" id="GO:0005737">
    <property type="term" value="C:cytoplasm"/>
    <property type="evidence" value="ECO:0007669"/>
    <property type="project" value="TreeGrafter"/>
</dbReference>
<feature type="region of interest" description="Disordered" evidence="1">
    <location>
        <begin position="34"/>
        <end position="88"/>
    </location>
</feature>
<dbReference type="GO" id="GO:0007165">
    <property type="term" value="P:signal transduction"/>
    <property type="evidence" value="ECO:0007669"/>
    <property type="project" value="TreeGrafter"/>
</dbReference>
<dbReference type="EMBL" id="KN767537">
    <property type="protein sequence ID" value="KIH47572.1"/>
    <property type="molecule type" value="Genomic_DNA"/>
</dbReference>
<dbReference type="InterPro" id="IPR036034">
    <property type="entry name" value="PDZ_sf"/>
</dbReference>
<dbReference type="PANTHER" id="PTHR10316">
    <property type="entry name" value="MEMBRANE ASSOCIATED GUANYLATE KINASE-RELATED"/>
    <property type="match status" value="1"/>
</dbReference>
<evidence type="ECO:0000313" key="2">
    <source>
        <dbReference type="EMBL" id="KIH47572.1"/>
    </source>
</evidence>
<name>A0A0C2CCI7_9BILA</name>
<sequence>MQSSPSSSPLRGPELISNVIYFNVANATVYDSTADDDSHINKKTQYERPGTSTTTMPRYDALPTTAAGGGHMANGITTNGHQHSPQHLQINKGRQSVVPTGGSNPYFTRDPSQLRGEMVTTTIIKGTKGLGFTLIGNDASSKGDEFIQGAFGMLGPARVSLKI</sequence>
<protein>
    <recommendedName>
        <fullName evidence="4">PDZ domain-containing protein</fullName>
    </recommendedName>
</protein>
<feature type="compositionally biased region" description="Polar residues" evidence="1">
    <location>
        <begin position="75"/>
        <end position="88"/>
    </location>
</feature>
<dbReference type="PANTHER" id="PTHR10316:SF40">
    <property type="entry name" value="LD27118P"/>
    <property type="match status" value="1"/>
</dbReference>
<dbReference type="Gene3D" id="2.30.42.10">
    <property type="match status" value="1"/>
</dbReference>
<gene>
    <name evidence="2" type="ORF">ANCDUO_22365</name>
</gene>
<dbReference type="Proteomes" id="UP000054047">
    <property type="component" value="Unassembled WGS sequence"/>
</dbReference>
<evidence type="ECO:0000256" key="1">
    <source>
        <dbReference type="SAM" id="MobiDB-lite"/>
    </source>
</evidence>
<dbReference type="OrthoDB" id="66881at2759"/>
<accession>A0A0C2CCI7</accession>